<accession>A0AAE0ADH9</accession>
<name>A0AAE0ADH9_9ROSI</name>
<dbReference type="PANTHER" id="PTHR36067">
    <property type="entry name" value="EXPRESSED PROTEIN"/>
    <property type="match status" value="1"/>
</dbReference>
<dbReference type="EMBL" id="JANJYJ010000005">
    <property type="protein sequence ID" value="KAK3211931.1"/>
    <property type="molecule type" value="Genomic_DNA"/>
</dbReference>
<protein>
    <submittedName>
        <fullName evidence="1">Uncharacterized protein</fullName>
    </submittedName>
</protein>
<organism evidence="1 2">
    <name type="scientific">Dipteronia sinensis</name>
    <dbReference type="NCBI Taxonomy" id="43782"/>
    <lineage>
        <taxon>Eukaryota</taxon>
        <taxon>Viridiplantae</taxon>
        <taxon>Streptophyta</taxon>
        <taxon>Embryophyta</taxon>
        <taxon>Tracheophyta</taxon>
        <taxon>Spermatophyta</taxon>
        <taxon>Magnoliopsida</taxon>
        <taxon>eudicotyledons</taxon>
        <taxon>Gunneridae</taxon>
        <taxon>Pentapetalae</taxon>
        <taxon>rosids</taxon>
        <taxon>malvids</taxon>
        <taxon>Sapindales</taxon>
        <taxon>Sapindaceae</taxon>
        <taxon>Hippocastanoideae</taxon>
        <taxon>Acereae</taxon>
        <taxon>Dipteronia</taxon>
    </lineage>
</organism>
<dbReference type="Proteomes" id="UP001281410">
    <property type="component" value="Unassembled WGS sequence"/>
</dbReference>
<reference evidence="1" key="1">
    <citation type="journal article" date="2023" name="Plant J.">
        <title>Genome sequences and population genomics provide insights into the demographic history, inbreeding, and mutation load of two 'living fossil' tree species of Dipteronia.</title>
        <authorList>
            <person name="Feng Y."/>
            <person name="Comes H.P."/>
            <person name="Chen J."/>
            <person name="Zhu S."/>
            <person name="Lu R."/>
            <person name="Zhang X."/>
            <person name="Li P."/>
            <person name="Qiu J."/>
            <person name="Olsen K.M."/>
            <person name="Qiu Y."/>
        </authorList>
    </citation>
    <scope>NUCLEOTIDE SEQUENCE</scope>
    <source>
        <strain evidence="1">NBL</strain>
    </source>
</reference>
<dbReference type="PANTHER" id="PTHR36067:SF1">
    <property type="entry name" value="EXPRESSED PROTEIN"/>
    <property type="match status" value="1"/>
</dbReference>
<comment type="caution">
    <text evidence="1">The sequence shown here is derived from an EMBL/GenBank/DDBJ whole genome shotgun (WGS) entry which is preliminary data.</text>
</comment>
<dbReference type="AlphaFoldDB" id="A0AAE0ADH9"/>
<gene>
    <name evidence="1" type="ORF">Dsin_016637</name>
</gene>
<evidence type="ECO:0000313" key="1">
    <source>
        <dbReference type="EMBL" id="KAK3211931.1"/>
    </source>
</evidence>
<keyword evidence="2" id="KW-1185">Reference proteome</keyword>
<sequence>MADIAMLVAEEYERRVKLQSSSRNREDHDDQNQNQIMVMIKKSNNIFDFKWINNNSYVEIVKHKWILLLEPKTQIALAASNGFFSA</sequence>
<evidence type="ECO:0000313" key="2">
    <source>
        <dbReference type="Proteomes" id="UP001281410"/>
    </source>
</evidence>
<proteinExistence type="predicted"/>